<feature type="region of interest" description="Disordered" evidence="6">
    <location>
        <begin position="1"/>
        <end position="52"/>
    </location>
</feature>
<dbReference type="FunFam" id="3.30.730.10:FF:000001">
    <property type="entry name" value="Ethylene-responsive transcription factor 2"/>
    <property type="match status" value="1"/>
</dbReference>
<keyword evidence="4" id="KW-0804">Transcription</keyword>
<dbReference type="KEGG" id="nnu:104591971"/>
<keyword evidence="7" id="KW-1185">Reference proteome</keyword>
<dbReference type="Gene3D" id="3.30.730.10">
    <property type="entry name" value="AP2/ERF domain"/>
    <property type="match status" value="1"/>
</dbReference>
<protein>
    <submittedName>
        <fullName evidence="8">Ethylene-responsive transcription factor ESR1-like</fullName>
    </submittedName>
</protein>
<dbReference type="GO" id="GO:0003677">
    <property type="term" value="F:DNA binding"/>
    <property type="evidence" value="ECO:0007669"/>
    <property type="project" value="UniProtKB-KW"/>
</dbReference>
<comment type="subcellular location">
    <subcellularLocation>
        <location evidence="1">Nucleus</location>
    </subcellularLocation>
</comment>
<evidence type="ECO:0000313" key="7">
    <source>
        <dbReference type="Proteomes" id="UP000189703"/>
    </source>
</evidence>
<dbReference type="GeneID" id="104591971"/>
<dbReference type="SUPFAM" id="SSF54171">
    <property type="entry name" value="DNA-binding domain"/>
    <property type="match status" value="1"/>
</dbReference>
<proteinExistence type="predicted"/>
<evidence type="ECO:0000256" key="1">
    <source>
        <dbReference type="ARBA" id="ARBA00004123"/>
    </source>
</evidence>
<dbReference type="eggNOG" id="ENOG502RE27">
    <property type="taxonomic scope" value="Eukaryota"/>
</dbReference>
<feature type="compositionally biased region" description="Basic and acidic residues" evidence="6">
    <location>
        <begin position="17"/>
        <end position="29"/>
    </location>
</feature>
<dbReference type="SMART" id="SM00380">
    <property type="entry name" value="AP2"/>
    <property type="match status" value="1"/>
</dbReference>
<keyword evidence="2" id="KW-0805">Transcription regulation</keyword>
<dbReference type="Proteomes" id="UP000189703">
    <property type="component" value="Unplaced"/>
</dbReference>
<dbReference type="InterPro" id="IPR001471">
    <property type="entry name" value="AP2/ERF_dom"/>
</dbReference>
<organism evidence="7 8">
    <name type="scientific">Nelumbo nucifera</name>
    <name type="common">Sacred lotus</name>
    <dbReference type="NCBI Taxonomy" id="4432"/>
    <lineage>
        <taxon>Eukaryota</taxon>
        <taxon>Viridiplantae</taxon>
        <taxon>Streptophyta</taxon>
        <taxon>Embryophyta</taxon>
        <taxon>Tracheophyta</taxon>
        <taxon>Spermatophyta</taxon>
        <taxon>Magnoliopsida</taxon>
        <taxon>Proteales</taxon>
        <taxon>Nelumbonaceae</taxon>
        <taxon>Nelumbo</taxon>
    </lineage>
</organism>
<dbReference type="RefSeq" id="XP_010249428.1">
    <property type="nucleotide sequence ID" value="XM_010251126.2"/>
</dbReference>
<dbReference type="Pfam" id="PF00847">
    <property type="entry name" value="AP2"/>
    <property type="match status" value="1"/>
</dbReference>
<evidence type="ECO:0000256" key="3">
    <source>
        <dbReference type="ARBA" id="ARBA00023125"/>
    </source>
</evidence>
<dbReference type="PANTHER" id="PTHR31677">
    <property type="entry name" value="AP2 DOMAIN CLASS TRANSCRIPTION FACTOR"/>
    <property type="match status" value="1"/>
</dbReference>
<name>A0A1U7ZN15_NELNU</name>
<gene>
    <name evidence="8" type="primary">LOC104591971</name>
</gene>
<dbReference type="OMA" id="RTRYQFG"/>
<dbReference type="PROSITE" id="PS51032">
    <property type="entry name" value="AP2_ERF"/>
    <property type="match status" value="1"/>
</dbReference>
<sequence>MEEAMRQLNGLTYSPEPDSKDLSSTEQQKKCNNKRSLKDGGGGGGTMRYRGVRRRPWGRYAAEIRDPQSKERRWLGTFDTAEEAACAYDCAARAMRGLKARTNFVYPNSPPHSSTGHLLPPFDFSRPSAPSTRDLPTNRNVVCSDWSYWSNTRGVDASGLSQRNSSPNMHFLRDFLTSSSGSSCSSASQLHDPSIPYCGCPPSAPCSFFSATNPPFSSGVGSDLIELSLKGSSPGLLAVEDRQDYTWPEADTKKPTDDMEFFPSESPDSGLLQEIISGFFPKPNSTESLSSSKMSNYSRESLVAPVSEMSLDSSFVEREIENQHLRLYLDYQRQTQQVEVPQVGQHSQQTPFYNEASTNFPLMTEGTLEDIMQYPELLDIFAAKLQQNA</sequence>
<evidence type="ECO:0000256" key="2">
    <source>
        <dbReference type="ARBA" id="ARBA00023015"/>
    </source>
</evidence>
<evidence type="ECO:0000256" key="6">
    <source>
        <dbReference type="SAM" id="MobiDB-lite"/>
    </source>
</evidence>
<dbReference type="FunCoup" id="A0A1U7ZN15">
    <property type="interactions" value="17"/>
</dbReference>
<reference evidence="8" key="1">
    <citation type="submission" date="2025-08" db="UniProtKB">
        <authorList>
            <consortium name="RefSeq"/>
        </authorList>
    </citation>
    <scope>IDENTIFICATION</scope>
</reference>
<keyword evidence="5" id="KW-0539">Nucleus</keyword>
<dbReference type="InterPro" id="IPR036955">
    <property type="entry name" value="AP2/ERF_dom_sf"/>
</dbReference>
<dbReference type="AlphaFoldDB" id="A0A1U7ZN15"/>
<dbReference type="CDD" id="cd00018">
    <property type="entry name" value="AP2"/>
    <property type="match status" value="1"/>
</dbReference>
<dbReference type="GO" id="GO:0003700">
    <property type="term" value="F:DNA-binding transcription factor activity"/>
    <property type="evidence" value="ECO:0007669"/>
    <property type="project" value="InterPro"/>
</dbReference>
<evidence type="ECO:0000256" key="4">
    <source>
        <dbReference type="ARBA" id="ARBA00023163"/>
    </source>
</evidence>
<dbReference type="PRINTS" id="PR00367">
    <property type="entry name" value="ETHRSPELEMNT"/>
</dbReference>
<evidence type="ECO:0000313" key="8">
    <source>
        <dbReference type="RefSeq" id="XP_010249428.1"/>
    </source>
</evidence>
<keyword evidence="3" id="KW-0238">DNA-binding</keyword>
<dbReference type="OrthoDB" id="1902708at2759"/>
<accession>A0A1U7ZN15</accession>
<dbReference type="GO" id="GO:0005634">
    <property type="term" value="C:nucleus"/>
    <property type="evidence" value="ECO:0007669"/>
    <property type="project" value="UniProtKB-SubCell"/>
</dbReference>
<evidence type="ECO:0000256" key="5">
    <source>
        <dbReference type="ARBA" id="ARBA00023242"/>
    </source>
</evidence>
<dbReference type="InterPro" id="IPR016177">
    <property type="entry name" value="DNA-bd_dom_sf"/>
</dbReference>
<dbReference type="PANTHER" id="PTHR31677:SF146">
    <property type="entry name" value="ETHYLENE-RESPONSIVE TRANSCRIPTION FACTOR ESR2"/>
    <property type="match status" value="1"/>
</dbReference>